<sequence>MSRNCDYHMKVVTRGKISCFQTERTHVMRRISELCRKRRQVNSLHLISCKVDPLFAAGFHML</sequence>
<dbReference type="AlphaFoldDB" id="A0A914R4Z3"/>
<name>A0A914R4Z3_PAREQ</name>
<protein>
    <submittedName>
        <fullName evidence="2">Uncharacterized protein</fullName>
    </submittedName>
</protein>
<evidence type="ECO:0000313" key="2">
    <source>
        <dbReference type="WBParaSite" id="PEQ_0000133801-mRNA-1"/>
    </source>
</evidence>
<proteinExistence type="predicted"/>
<accession>A0A914R4Z3</accession>
<dbReference type="WBParaSite" id="PEQ_0000133801-mRNA-1">
    <property type="protein sequence ID" value="PEQ_0000133801-mRNA-1"/>
    <property type="gene ID" value="PEQ_0000133801"/>
</dbReference>
<dbReference type="Proteomes" id="UP000887564">
    <property type="component" value="Unplaced"/>
</dbReference>
<keyword evidence="1" id="KW-1185">Reference proteome</keyword>
<reference evidence="2" key="1">
    <citation type="submission" date="2022-11" db="UniProtKB">
        <authorList>
            <consortium name="WormBaseParasite"/>
        </authorList>
    </citation>
    <scope>IDENTIFICATION</scope>
</reference>
<evidence type="ECO:0000313" key="1">
    <source>
        <dbReference type="Proteomes" id="UP000887564"/>
    </source>
</evidence>
<organism evidence="1 2">
    <name type="scientific">Parascaris equorum</name>
    <name type="common">Equine roundworm</name>
    <dbReference type="NCBI Taxonomy" id="6256"/>
    <lineage>
        <taxon>Eukaryota</taxon>
        <taxon>Metazoa</taxon>
        <taxon>Ecdysozoa</taxon>
        <taxon>Nematoda</taxon>
        <taxon>Chromadorea</taxon>
        <taxon>Rhabditida</taxon>
        <taxon>Spirurina</taxon>
        <taxon>Ascaridomorpha</taxon>
        <taxon>Ascaridoidea</taxon>
        <taxon>Ascarididae</taxon>
        <taxon>Parascaris</taxon>
    </lineage>
</organism>